<dbReference type="RefSeq" id="WP_344247821.1">
    <property type="nucleotide sequence ID" value="NZ_BAAAPM010000003.1"/>
</dbReference>
<evidence type="ECO:0008006" key="3">
    <source>
        <dbReference type="Google" id="ProtNLM"/>
    </source>
</evidence>
<protein>
    <recommendedName>
        <fullName evidence="3">DUF3800 domain-containing protein</fullName>
    </recommendedName>
</protein>
<organism evidence="1 2">
    <name type="scientific">Isoptericola hypogeus</name>
    <dbReference type="NCBI Taxonomy" id="300179"/>
    <lineage>
        <taxon>Bacteria</taxon>
        <taxon>Bacillati</taxon>
        <taxon>Actinomycetota</taxon>
        <taxon>Actinomycetes</taxon>
        <taxon>Micrococcales</taxon>
        <taxon>Promicromonosporaceae</taxon>
        <taxon>Isoptericola</taxon>
    </lineage>
</organism>
<keyword evidence="2" id="KW-1185">Reference proteome</keyword>
<comment type="caution">
    <text evidence="1">The sequence shown here is derived from an EMBL/GenBank/DDBJ whole genome shotgun (WGS) entry which is preliminary data.</text>
</comment>
<proteinExistence type="predicted"/>
<gene>
    <name evidence="1" type="ORF">GCM10009809_18350</name>
</gene>
<reference evidence="2" key="1">
    <citation type="journal article" date="2019" name="Int. J. Syst. Evol. Microbiol.">
        <title>The Global Catalogue of Microorganisms (GCM) 10K type strain sequencing project: providing services to taxonomists for standard genome sequencing and annotation.</title>
        <authorList>
            <consortium name="The Broad Institute Genomics Platform"/>
            <consortium name="The Broad Institute Genome Sequencing Center for Infectious Disease"/>
            <person name="Wu L."/>
            <person name="Ma J."/>
        </authorList>
    </citation>
    <scope>NUCLEOTIDE SEQUENCE [LARGE SCALE GENOMIC DNA]</scope>
    <source>
        <strain evidence="2">JCM 15589</strain>
    </source>
</reference>
<dbReference type="EMBL" id="BAAAPM010000003">
    <property type="protein sequence ID" value="GAA1722830.1"/>
    <property type="molecule type" value="Genomic_DNA"/>
</dbReference>
<evidence type="ECO:0000313" key="1">
    <source>
        <dbReference type="EMBL" id="GAA1722830.1"/>
    </source>
</evidence>
<accession>A0ABP4VDQ5</accession>
<evidence type="ECO:0000313" key="2">
    <source>
        <dbReference type="Proteomes" id="UP001501138"/>
    </source>
</evidence>
<sequence>MDTVVDTVEIACDESGFSGTNLLDPRSPVIAHASVDLAQDEAVELLAGLRSSLGRRAVAEHKAHLLLRAGRGRAVERFLSTLDGRSHVHVLDKRGFVAARVLELLVFEPSYGDGTRLGVDHHEAVAALWGHTELLAAFVAMTHTKHRRHVDPASVDRFLAAVPAGVPPLIGLTRAHVESVLVRLLAGDPTVPPPLEPLVPAVAETALAWSAGRRSVAVVHDEQSALTPLRMARLRAHLADAVSPAPPPLLGVRQVDSRHDARVQVADLLAGVARREATPATIEV</sequence>
<dbReference type="Proteomes" id="UP001501138">
    <property type="component" value="Unassembled WGS sequence"/>
</dbReference>
<name>A0ABP4VDQ5_9MICO</name>